<protein>
    <recommendedName>
        <fullName evidence="6">Lysosomal acid phosphatase</fullName>
    </recommendedName>
</protein>
<dbReference type="CDD" id="cd07061">
    <property type="entry name" value="HP_HAP_like"/>
    <property type="match status" value="1"/>
</dbReference>
<organism evidence="4 5">
    <name type="scientific">Microctonus aethiopoides</name>
    <dbReference type="NCBI Taxonomy" id="144406"/>
    <lineage>
        <taxon>Eukaryota</taxon>
        <taxon>Metazoa</taxon>
        <taxon>Ecdysozoa</taxon>
        <taxon>Arthropoda</taxon>
        <taxon>Hexapoda</taxon>
        <taxon>Insecta</taxon>
        <taxon>Pterygota</taxon>
        <taxon>Neoptera</taxon>
        <taxon>Endopterygota</taxon>
        <taxon>Hymenoptera</taxon>
        <taxon>Apocrita</taxon>
        <taxon>Ichneumonoidea</taxon>
        <taxon>Braconidae</taxon>
        <taxon>Euphorinae</taxon>
        <taxon>Microctonus</taxon>
    </lineage>
</organism>
<evidence type="ECO:0000256" key="2">
    <source>
        <dbReference type="ARBA" id="ARBA00005375"/>
    </source>
</evidence>
<gene>
    <name evidence="4" type="ORF">PV328_011406</name>
</gene>
<sequence length="389" mass="44697">MDLSKSFWIQNCRQGHNGMCIVVSILGILIGCTLVSWAAFGPTKDHHSLRQVAIIFRHGDRTPTETYANDPYLNYPWEDGWGSLTKKGMLELYNLGTWLRREYNSLIGRKFKSSEVQIKSSYADRCIMSAQTLLAGLFPPSEEDLFIDNILWRPVPVHSIPRDLDKLITVKFHCPKLDYALKEAYINESMRSDKQLASYYAELSYYAGQKIATITDVEFLYNTLEIEDNNNLKLPEWTRQFYNETMREIAAKSLAIFTSNKLQRRLRGGPLLKEITNNMMRARNGQDKKKLYLYSAHDVTIVNVLRAMGFTNQLLKPEYGAALIFELVVAKDTKQNPELDVKVKYLNNTQIDMPITLEIPGCKNPCKLLDLLTTWNDILPTNWEAECST</sequence>
<dbReference type="PROSITE" id="PS00616">
    <property type="entry name" value="HIS_ACID_PHOSPHAT_1"/>
    <property type="match status" value="1"/>
</dbReference>
<evidence type="ECO:0000313" key="4">
    <source>
        <dbReference type="EMBL" id="KAK0157700.1"/>
    </source>
</evidence>
<reference evidence="4" key="1">
    <citation type="journal article" date="2023" name="bioRxiv">
        <title>Scaffold-level genome assemblies of two parasitoid biocontrol wasps reveal the parthenogenesis mechanism and an associated novel virus.</title>
        <authorList>
            <person name="Inwood S."/>
            <person name="Skelly J."/>
            <person name="Guhlin J."/>
            <person name="Harrop T."/>
            <person name="Goldson S."/>
            <person name="Dearden P."/>
        </authorList>
    </citation>
    <scope>NUCLEOTIDE SEQUENCE</scope>
    <source>
        <strain evidence="4">Irish</strain>
        <tissue evidence="4">Whole body</tissue>
    </source>
</reference>
<evidence type="ECO:0008006" key="6">
    <source>
        <dbReference type="Google" id="ProtNLM"/>
    </source>
</evidence>
<comment type="catalytic activity">
    <reaction evidence="1">
        <text>a phosphate monoester + H2O = an alcohol + phosphate</text>
        <dbReference type="Rhea" id="RHEA:15017"/>
        <dbReference type="ChEBI" id="CHEBI:15377"/>
        <dbReference type="ChEBI" id="CHEBI:30879"/>
        <dbReference type="ChEBI" id="CHEBI:43474"/>
        <dbReference type="ChEBI" id="CHEBI:67140"/>
        <dbReference type="EC" id="3.1.3.2"/>
    </reaction>
</comment>
<dbReference type="InterPro" id="IPR033379">
    <property type="entry name" value="Acid_Pase_AS"/>
</dbReference>
<proteinExistence type="inferred from homology"/>
<dbReference type="InterPro" id="IPR029033">
    <property type="entry name" value="His_PPase_superfam"/>
</dbReference>
<dbReference type="Proteomes" id="UP001168990">
    <property type="component" value="Unassembled WGS sequence"/>
</dbReference>
<comment type="similarity">
    <text evidence="2">Belongs to the histidine acid phosphatase family.</text>
</comment>
<reference evidence="4" key="2">
    <citation type="submission" date="2023-03" db="EMBL/GenBank/DDBJ databases">
        <authorList>
            <person name="Inwood S.N."/>
            <person name="Skelly J.G."/>
            <person name="Guhlin J."/>
            <person name="Harrop T.W.R."/>
            <person name="Goldson S.G."/>
            <person name="Dearden P.K."/>
        </authorList>
    </citation>
    <scope>NUCLEOTIDE SEQUENCE</scope>
    <source>
        <strain evidence="4">Irish</strain>
        <tissue evidence="4">Whole body</tissue>
    </source>
</reference>
<keyword evidence="5" id="KW-1185">Reference proteome</keyword>
<name>A0AA39C597_9HYME</name>
<comment type="caution">
    <text evidence="4">The sequence shown here is derived from an EMBL/GenBank/DDBJ whole genome shotgun (WGS) entry which is preliminary data.</text>
</comment>
<dbReference type="PROSITE" id="PS51257">
    <property type="entry name" value="PROKAR_LIPOPROTEIN"/>
    <property type="match status" value="1"/>
</dbReference>
<dbReference type="Pfam" id="PF00328">
    <property type="entry name" value="His_Phos_2"/>
    <property type="match status" value="1"/>
</dbReference>
<feature type="transmembrane region" description="Helical" evidence="3">
    <location>
        <begin position="20"/>
        <end position="40"/>
    </location>
</feature>
<evidence type="ECO:0000256" key="1">
    <source>
        <dbReference type="ARBA" id="ARBA00000032"/>
    </source>
</evidence>
<evidence type="ECO:0000256" key="3">
    <source>
        <dbReference type="SAM" id="Phobius"/>
    </source>
</evidence>
<keyword evidence="3" id="KW-0472">Membrane</keyword>
<dbReference type="InterPro" id="IPR000560">
    <property type="entry name" value="His_Pase_clade-2"/>
</dbReference>
<keyword evidence="3" id="KW-0812">Transmembrane</keyword>
<dbReference type="PANTHER" id="PTHR11567">
    <property type="entry name" value="ACID PHOSPHATASE-RELATED"/>
    <property type="match status" value="1"/>
</dbReference>
<dbReference type="Gene3D" id="3.40.50.1240">
    <property type="entry name" value="Phosphoglycerate mutase-like"/>
    <property type="match status" value="1"/>
</dbReference>
<evidence type="ECO:0000313" key="5">
    <source>
        <dbReference type="Proteomes" id="UP001168990"/>
    </source>
</evidence>
<dbReference type="InterPro" id="IPR050645">
    <property type="entry name" value="Histidine_acid_phosphatase"/>
</dbReference>
<accession>A0AA39C597</accession>
<dbReference type="SUPFAM" id="SSF53254">
    <property type="entry name" value="Phosphoglycerate mutase-like"/>
    <property type="match status" value="1"/>
</dbReference>
<dbReference type="EMBL" id="JAQQBS010001425">
    <property type="protein sequence ID" value="KAK0157700.1"/>
    <property type="molecule type" value="Genomic_DNA"/>
</dbReference>
<dbReference type="AlphaFoldDB" id="A0AA39C597"/>
<dbReference type="GO" id="GO:0003993">
    <property type="term" value="F:acid phosphatase activity"/>
    <property type="evidence" value="ECO:0007669"/>
    <property type="project" value="UniProtKB-EC"/>
</dbReference>
<dbReference type="PANTHER" id="PTHR11567:SF19">
    <property type="entry name" value="GH19849P"/>
    <property type="match status" value="1"/>
</dbReference>
<keyword evidence="3" id="KW-1133">Transmembrane helix</keyword>